<dbReference type="InterPro" id="IPR015421">
    <property type="entry name" value="PyrdxlP-dep_Trfase_major"/>
</dbReference>
<dbReference type="PANTHER" id="PTHR42885:SF2">
    <property type="entry name" value="HISTIDINOL-PHOSPHATE AMINOTRANSFERASE"/>
    <property type="match status" value="1"/>
</dbReference>
<dbReference type="InterPro" id="IPR015424">
    <property type="entry name" value="PyrdxlP-dep_Trfase"/>
</dbReference>
<evidence type="ECO:0000256" key="3">
    <source>
        <dbReference type="ARBA" id="ARBA00022679"/>
    </source>
</evidence>
<sequence>MKKMKYQDYYSNVANKISPYQWEEGIPSNALRFDTNTLPFPPSCLPEFFKKIKNDCPINDYNDPKYSKLKYLVADCEKVEPNMISITNSGDEAIDVLAKTFFNPGDNFLVTPPSYEMFTLQCLINNGNLIESPLLDKTYDVNYKDIIEKSRSKKIKIIFLCNPNNPTGTVIKINTIEEIINKSGSIVVVDEVYREFYGKSSVQLLKKYNNLVILRSFSKFGAIAGVRVGYLISNPDLTLKFENIRLPLGVGYLSCKLAEYVLKYDKAGMRKQIEMIKLERKKLSEEFSKIGFTVLPSYANFLLVKIGKNAEKICGKLKQKGIIIRDRSKKKYLEGCVRITVKSNKENMFLIKAIKEVLNEEEKKII</sequence>
<dbReference type="SUPFAM" id="SSF53383">
    <property type="entry name" value="PLP-dependent transferases"/>
    <property type="match status" value="1"/>
</dbReference>
<dbReference type="Gene3D" id="3.40.640.10">
    <property type="entry name" value="Type I PLP-dependent aspartate aminotransferase-like (Major domain)"/>
    <property type="match status" value="1"/>
</dbReference>
<reference evidence="6 7" key="1">
    <citation type="submission" date="2017-09" db="EMBL/GenBank/DDBJ databases">
        <title>Depth-based differentiation of microbial function through sediment-hosted aquifers and enrichment of novel symbionts in the deep terrestrial subsurface.</title>
        <authorList>
            <person name="Probst A.J."/>
            <person name="Ladd B."/>
            <person name="Jarett J.K."/>
            <person name="Geller-Mcgrath D.E."/>
            <person name="Sieber C.M."/>
            <person name="Emerson J.B."/>
            <person name="Anantharaman K."/>
            <person name="Thomas B.C."/>
            <person name="Malmstrom R."/>
            <person name="Stieglmeier M."/>
            <person name="Klingl A."/>
            <person name="Woyke T."/>
            <person name="Ryan C.M."/>
            <person name="Banfield J.F."/>
        </authorList>
    </citation>
    <scope>NUCLEOTIDE SEQUENCE [LARGE SCALE GENOMIC DNA]</scope>
    <source>
        <strain evidence="6">CG11_big_fil_rev_8_21_14_0_20_37_11</strain>
    </source>
</reference>
<evidence type="ECO:0000256" key="1">
    <source>
        <dbReference type="ARBA" id="ARBA00001933"/>
    </source>
</evidence>
<organism evidence="6 7">
    <name type="scientific">Candidatus Gottesmanbacteria bacterium CG11_big_fil_rev_8_21_14_0_20_37_11</name>
    <dbReference type="NCBI Taxonomy" id="1974575"/>
    <lineage>
        <taxon>Bacteria</taxon>
        <taxon>Candidatus Gottesmaniibacteriota</taxon>
    </lineage>
</organism>
<gene>
    <name evidence="6" type="ORF">COV53_01470</name>
</gene>
<dbReference type="InterPro" id="IPR015422">
    <property type="entry name" value="PyrdxlP-dep_Trfase_small"/>
</dbReference>
<evidence type="ECO:0000256" key="2">
    <source>
        <dbReference type="ARBA" id="ARBA00022576"/>
    </source>
</evidence>
<feature type="domain" description="Aminotransferase class I/classII large" evidence="5">
    <location>
        <begin position="29"/>
        <end position="348"/>
    </location>
</feature>
<comment type="cofactor">
    <cofactor evidence="1">
        <name>pyridoxal 5'-phosphate</name>
        <dbReference type="ChEBI" id="CHEBI:597326"/>
    </cofactor>
</comment>
<dbReference type="CDD" id="cd00609">
    <property type="entry name" value="AAT_like"/>
    <property type="match status" value="1"/>
</dbReference>
<dbReference type="EMBL" id="PCWS01000028">
    <property type="protein sequence ID" value="PIR08753.1"/>
    <property type="molecule type" value="Genomic_DNA"/>
</dbReference>
<keyword evidence="2" id="KW-0032">Aminotransferase</keyword>
<evidence type="ECO:0000313" key="7">
    <source>
        <dbReference type="Proteomes" id="UP000230707"/>
    </source>
</evidence>
<dbReference type="Gene3D" id="3.90.1150.10">
    <property type="entry name" value="Aspartate Aminotransferase, domain 1"/>
    <property type="match status" value="1"/>
</dbReference>
<evidence type="ECO:0000259" key="5">
    <source>
        <dbReference type="Pfam" id="PF00155"/>
    </source>
</evidence>
<dbReference type="AlphaFoldDB" id="A0A2H0NIP8"/>
<dbReference type="InterPro" id="IPR004839">
    <property type="entry name" value="Aminotransferase_I/II_large"/>
</dbReference>
<dbReference type="Pfam" id="PF00155">
    <property type="entry name" value="Aminotran_1_2"/>
    <property type="match status" value="1"/>
</dbReference>
<dbReference type="GO" id="GO:0030170">
    <property type="term" value="F:pyridoxal phosphate binding"/>
    <property type="evidence" value="ECO:0007669"/>
    <property type="project" value="InterPro"/>
</dbReference>
<dbReference type="Proteomes" id="UP000230707">
    <property type="component" value="Unassembled WGS sequence"/>
</dbReference>
<evidence type="ECO:0000313" key="6">
    <source>
        <dbReference type="EMBL" id="PIR08753.1"/>
    </source>
</evidence>
<accession>A0A2H0NIP8</accession>
<keyword evidence="3" id="KW-0808">Transferase</keyword>
<evidence type="ECO:0000256" key="4">
    <source>
        <dbReference type="ARBA" id="ARBA00022898"/>
    </source>
</evidence>
<comment type="caution">
    <text evidence="6">The sequence shown here is derived from an EMBL/GenBank/DDBJ whole genome shotgun (WGS) entry which is preliminary data.</text>
</comment>
<proteinExistence type="predicted"/>
<keyword evidence="4" id="KW-0663">Pyridoxal phosphate</keyword>
<protein>
    <recommendedName>
        <fullName evidence="5">Aminotransferase class I/classII large domain-containing protein</fullName>
    </recommendedName>
</protein>
<dbReference type="PANTHER" id="PTHR42885">
    <property type="entry name" value="HISTIDINOL-PHOSPHATE AMINOTRANSFERASE-RELATED"/>
    <property type="match status" value="1"/>
</dbReference>
<dbReference type="GO" id="GO:0008483">
    <property type="term" value="F:transaminase activity"/>
    <property type="evidence" value="ECO:0007669"/>
    <property type="project" value="UniProtKB-KW"/>
</dbReference>
<name>A0A2H0NIP8_9BACT</name>